<keyword evidence="1" id="KW-0472">Membrane</keyword>
<gene>
    <name evidence="3" type="primary">ccsA</name>
    <name evidence="3" type="ORF">I8J34_05165</name>
</gene>
<dbReference type="GO" id="GO:0017004">
    <property type="term" value="P:cytochrome complex assembly"/>
    <property type="evidence" value="ECO:0007669"/>
    <property type="project" value="InterPro"/>
</dbReference>
<sequence length="275" mass="30686">MPSILLHLLPASMYAALGVHFWRTRWHPSGDMPRRGLSRWERIALLLALVTHGVVLHSELFPGKGMHFGFGTALSLMVWLAVLFYWIENFFSRLDGLQTFVMPAAAVSALLPGLFPPPHLLDKAGSPAFRAHFIVAMLAYSLFTLATLHALLMAIAEKRLHSARLSNAFASLPPLLTMEHLLFRLIRIAFVLLTLTLISGVVFSEELFGKAFSVDHKTIFAAISWLLFGALLVGRRLWGWRGKLAQRWTIAGFAALMLAYVGSRFVLEVLLQRAS</sequence>
<dbReference type="GO" id="GO:0020037">
    <property type="term" value="F:heme binding"/>
    <property type="evidence" value="ECO:0007669"/>
    <property type="project" value="InterPro"/>
</dbReference>
<organism evidence="3 4">
    <name type="scientific">Denitromonas iodatirespirans</name>
    <dbReference type="NCBI Taxonomy" id="2795389"/>
    <lineage>
        <taxon>Bacteria</taxon>
        <taxon>Pseudomonadati</taxon>
        <taxon>Pseudomonadota</taxon>
        <taxon>Betaproteobacteria</taxon>
        <taxon>Rhodocyclales</taxon>
        <taxon>Zoogloeaceae</taxon>
        <taxon>Denitromonas</taxon>
    </lineage>
</organism>
<evidence type="ECO:0000313" key="3">
    <source>
        <dbReference type="EMBL" id="MBT0960561.1"/>
    </source>
</evidence>
<feature type="transmembrane region" description="Helical" evidence="1">
    <location>
        <begin position="181"/>
        <end position="203"/>
    </location>
</feature>
<dbReference type="PANTHER" id="PTHR38034">
    <property type="entry name" value="INNER MEMBRANE PROTEIN YPJD"/>
    <property type="match status" value="1"/>
</dbReference>
<feature type="transmembrane region" description="Helical" evidence="1">
    <location>
        <begin position="43"/>
        <end position="61"/>
    </location>
</feature>
<feature type="domain" description="Cytochrome c assembly protein" evidence="2">
    <location>
        <begin position="46"/>
        <end position="270"/>
    </location>
</feature>
<feature type="transmembrane region" description="Helical" evidence="1">
    <location>
        <begin position="250"/>
        <end position="267"/>
    </location>
</feature>
<evidence type="ECO:0000313" key="4">
    <source>
        <dbReference type="Proteomes" id="UP000694660"/>
    </source>
</evidence>
<feature type="transmembrane region" description="Helical" evidence="1">
    <location>
        <begin position="218"/>
        <end position="238"/>
    </location>
</feature>
<feature type="transmembrane region" description="Helical" evidence="1">
    <location>
        <begin position="99"/>
        <end position="117"/>
    </location>
</feature>
<name>A0A944D8Z7_DENI1</name>
<dbReference type="EMBL" id="JAEKFT010000004">
    <property type="protein sequence ID" value="MBT0960561.1"/>
    <property type="molecule type" value="Genomic_DNA"/>
</dbReference>
<feature type="transmembrane region" description="Helical" evidence="1">
    <location>
        <begin position="6"/>
        <end position="22"/>
    </location>
</feature>
<keyword evidence="1" id="KW-0812">Transmembrane</keyword>
<feature type="transmembrane region" description="Helical" evidence="1">
    <location>
        <begin position="129"/>
        <end position="156"/>
    </location>
</feature>
<dbReference type="Proteomes" id="UP000694660">
    <property type="component" value="Unassembled WGS sequence"/>
</dbReference>
<dbReference type="RefSeq" id="WP_214360316.1">
    <property type="nucleotide sequence ID" value="NZ_JAEKFT010000004.1"/>
</dbReference>
<evidence type="ECO:0000256" key="1">
    <source>
        <dbReference type="SAM" id="Phobius"/>
    </source>
</evidence>
<comment type="caution">
    <text evidence="3">The sequence shown here is derived from an EMBL/GenBank/DDBJ whole genome shotgun (WGS) entry which is preliminary data.</text>
</comment>
<keyword evidence="4" id="KW-1185">Reference proteome</keyword>
<protein>
    <submittedName>
        <fullName evidence="3">Cytochrome c biogenesis protein CcsA</fullName>
    </submittedName>
</protein>
<evidence type="ECO:0000259" key="2">
    <source>
        <dbReference type="Pfam" id="PF01578"/>
    </source>
</evidence>
<dbReference type="InterPro" id="IPR052372">
    <property type="entry name" value="YpjD/HemX"/>
</dbReference>
<keyword evidence="1" id="KW-1133">Transmembrane helix</keyword>
<proteinExistence type="predicted"/>
<dbReference type="AlphaFoldDB" id="A0A944D8Z7"/>
<dbReference type="Pfam" id="PF01578">
    <property type="entry name" value="Cytochrom_C_asm"/>
    <property type="match status" value="1"/>
</dbReference>
<dbReference type="InterPro" id="IPR002541">
    <property type="entry name" value="Cyt_c_assembly"/>
</dbReference>
<reference evidence="4" key="1">
    <citation type="journal article" date="2022" name="ISME J.">
        <title>Genetic and phylogenetic analysis of dissimilatory iodate-reducing bacteria identifies potential niches across the world's oceans.</title>
        <authorList>
            <person name="Reyes-Umana V."/>
            <person name="Henning Z."/>
            <person name="Lee K."/>
            <person name="Barnum T.P."/>
            <person name="Coates J.D."/>
        </authorList>
    </citation>
    <scope>NUCLEOTIDE SEQUENCE [LARGE SCALE GENOMIC DNA]</scope>
    <source>
        <strain evidence="4">IR12</strain>
    </source>
</reference>
<feature type="transmembrane region" description="Helical" evidence="1">
    <location>
        <begin position="67"/>
        <end position="87"/>
    </location>
</feature>
<dbReference type="PANTHER" id="PTHR38034:SF1">
    <property type="entry name" value="INNER MEMBRANE PROTEIN YPJD"/>
    <property type="match status" value="1"/>
</dbReference>
<accession>A0A944D8Z7</accession>